<dbReference type="Pfam" id="PF00023">
    <property type="entry name" value="Ank"/>
    <property type="match status" value="1"/>
</dbReference>
<feature type="compositionally biased region" description="Basic residues" evidence="1">
    <location>
        <begin position="65"/>
        <end position="77"/>
    </location>
</feature>
<accession>A0A8K0RJ53</accession>
<dbReference type="EMBL" id="JAGMVJ010000001">
    <property type="protein sequence ID" value="KAH7094331.1"/>
    <property type="molecule type" value="Genomic_DNA"/>
</dbReference>
<evidence type="ECO:0000256" key="1">
    <source>
        <dbReference type="SAM" id="MobiDB-lite"/>
    </source>
</evidence>
<dbReference type="Proteomes" id="UP000813461">
    <property type="component" value="Unassembled WGS sequence"/>
</dbReference>
<organism evidence="2 3">
    <name type="scientific">Paraphoma chrysanthemicola</name>
    <dbReference type="NCBI Taxonomy" id="798071"/>
    <lineage>
        <taxon>Eukaryota</taxon>
        <taxon>Fungi</taxon>
        <taxon>Dikarya</taxon>
        <taxon>Ascomycota</taxon>
        <taxon>Pezizomycotina</taxon>
        <taxon>Dothideomycetes</taxon>
        <taxon>Pleosporomycetidae</taxon>
        <taxon>Pleosporales</taxon>
        <taxon>Pleosporineae</taxon>
        <taxon>Phaeosphaeriaceae</taxon>
        <taxon>Paraphoma</taxon>
    </lineage>
</organism>
<dbReference type="Gene3D" id="1.25.40.20">
    <property type="entry name" value="Ankyrin repeat-containing domain"/>
    <property type="match status" value="1"/>
</dbReference>
<name>A0A8K0RJ53_9PLEO</name>
<feature type="region of interest" description="Disordered" evidence="1">
    <location>
        <begin position="47"/>
        <end position="95"/>
    </location>
</feature>
<gene>
    <name evidence="2" type="ORF">FB567DRAFT_1527</name>
</gene>
<evidence type="ECO:0000313" key="2">
    <source>
        <dbReference type="EMBL" id="KAH7094331.1"/>
    </source>
</evidence>
<dbReference type="InterPro" id="IPR036770">
    <property type="entry name" value="Ankyrin_rpt-contain_sf"/>
</dbReference>
<dbReference type="SUPFAM" id="SSF48403">
    <property type="entry name" value="Ankyrin repeat"/>
    <property type="match status" value="1"/>
</dbReference>
<evidence type="ECO:0008006" key="4">
    <source>
        <dbReference type="Google" id="ProtNLM"/>
    </source>
</evidence>
<dbReference type="OrthoDB" id="10368854at2759"/>
<dbReference type="SMART" id="SM00248">
    <property type="entry name" value="ANK"/>
    <property type="match status" value="2"/>
</dbReference>
<sequence length="785" mass="87351">MQASAINQDRVEQFADGAREYSTHYGGSALLEPSHANSTRLVIHGRHQSDPVVSKSESIQALPSKKVKTASRYRPRKPIPGSPSGQQGSSTRDSLSNNAAAYNRFSGASQITKRTEVNRRVQWSLEAPEERASHLLECAQHRLVSRLSQAHLDQSSHQSRPLAENLPEVNFRKDLSSQAPEVVIPSLPELGSPALLSRLDTAAGLHTLARDPIKDHYRLEVLSRLEDDAATEILQRLESTGSNPIRKVVDTERRSSLVTSLRQVFVKPRPLTPVPLLSVLVCVACEGNLPLVKATIALAKESIFLPPERSYNELAIRHAARRGHQDIVDYIISRSTDFGLDDNRGSGGKCLATIALIEAVRGRQTNLASHLLSSRKVNVFMPVALSIIVDGATPRTFFELIVRMDHEHEALPLLRAIMAPEYLTQGCRITRSDTGSQLNAEFRSSVQKSVFVFVKAGWADALELLLDCPLAKSHVNSLMRDDQALACLNIEIRAFGFGTWNEKENAALRRLRILRLLVHKSEYVQAGQHSTNRDALMRALTKAMSQAISLDAPDAVDLIIGIDSTLLSKRIIEKGVSRTPLAWAIFKERYEVVKVLLRKGACPTDWVERTRKSGNNLQLAVHRTAAGRPIAQQILGHMLAKYPELIYDAICEAIRCIDPSLVALLLEATSRKIGTDRISSMRLYEGLLVLRAINTTENSRKAYLRIIDTISNWDTANILPHARAKAVQQAIKYDNRAGVEKLLKIGVIDRAQLDEVLEWCKATSQRLEWRSLLRLYVTQECIQVT</sequence>
<evidence type="ECO:0000313" key="3">
    <source>
        <dbReference type="Proteomes" id="UP000813461"/>
    </source>
</evidence>
<keyword evidence="3" id="KW-1185">Reference proteome</keyword>
<reference evidence="2" key="1">
    <citation type="journal article" date="2021" name="Nat. Commun.">
        <title>Genetic determinants of endophytism in the Arabidopsis root mycobiome.</title>
        <authorList>
            <person name="Mesny F."/>
            <person name="Miyauchi S."/>
            <person name="Thiergart T."/>
            <person name="Pickel B."/>
            <person name="Atanasova L."/>
            <person name="Karlsson M."/>
            <person name="Huettel B."/>
            <person name="Barry K.W."/>
            <person name="Haridas S."/>
            <person name="Chen C."/>
            <person name="Bauer D."/>
            <person name="Andreopoulos W."/>
            <person name="Pangilinan J."/>
            <person name="LaButti K."/>
            <person name="Riley R."/>
            <person name="Lipzen A."/>
            <person name="Clum A."/>
            <person name="Drula E."/>
            <person name="Henrissat B."/>
            <person name="Kohler A."/>
            <person name="Grigoriev I.V."/>
            <person name="Martin F.M."/>
            <person name="Hacquard S."/>
        </authorList>
    </citation>
    <scope>NUCLEOTIDE SEQUENCE</scope>
    <source>
        <strain evidence="2">MPI-SDFR-AT-0120</strain>
    </source>
</reference>
<dbReference type="InterPro" id="IPR002110">
    <property type="entry name" value="Ankyrin_rpt"/>
</dbReference>
<protein>
    <recommendedName>
        <fullName evidence="4">Ankyrin repeat protein</fullName>
    </recommendedName>
</protein>
<comment type="caution">
    <text evidence="2">The sequence shown here is derived from an EMBL/GenBank/DDBJ whole genome shotgun (WGS) entry which is preliminary data.</text>
</comment>
<dbReference type="AlphaFoldDB" id="A0A8K0RJ53"/>
<proteinExistence type="predicted"/>